<evidence type="ECO:0000256" key="1">
    <source>
        <dbReference type="ARBA" id="ARBA00006295"/>
    </source>
</evidence>
<dbReference type="InterPro" id="IPR041468">
    <property type="entry name" value="HTH_ParB/Spo0J"/>
</dbReference>
<dbReference type="InterPro" id="IPR004437">
    <property type="entry name" value="ParB/RepB/Spo0J"/>
</dbReference>
<feature type="domain" description="ParB-like N-terminal" evidence="3">
    <location>
        <begin position="29"/>
        <end position="121"/>
    </location>
</feature>
<dbReference type="InterPro" id="IPR050336">
    <property type="entry name" value="Chromosome_partition/occlusion"/>
</dbReference>
<comment type="caution">
    <text evidence="4">The sequence shown here is derived from an EMBL/GenBank/DDBJ whole genome shotgun (WGS) entry which is preliminary data.</text>
</comment>
<evidence type="ECO:0000256" key="2">
    <source>
        <dbReference type="ARBA" id="ARBA00022829"/>
    </source>
</evidence>
<dbReference type="GO" id="GO:0003677">
    <property type="term" value="F:DNA binding"/>
    <property type="evidence" value="ECO:0007669"/>
    <property type="project" value="UniProtKB-KW"/>
</dbReference>
<comment type="similarity">
    <text evidence="1">Belongs to the ParB family.</text>
</comment>
<proteinExistence type="inferred from homology"/>
<gene>
    <name evidence="4" type="ORF">UU38_C0003G0032</name>
</gene>
<keyword evidence="4" id="KW-0238">DNA-binding</keyword>
<organism evidence="4 5">
    <name type="scientific">Candidatus Wolfebacteria bacterium GW2011_GWB1_41_12</name>
    <dbReference type="NCBI Taxonomy" id="1619006"/>
    <lineage>
        <taxon>Bacteria</taxon>
        <taxon>Candidatus Wolfeibacteriota</taxon>
    </lineage>
</organism>
<dbReference type="SMART" id="SM00470">
    <property type="entry name" value="ParB"/>
    <property type="match status" value="1"/>
</dbReference>
<evidence type="ECO:0000313" key="5">
    <source>
        <dbReference type="Proteomes" id="UP000033918"/>
    </source>
</evidence>
<evidence type="ECO:0000259" key="3">
    <source>
        <dbReference type="SMART" id="SM00470"/>
    </source>
</evidence>
<dbReference type="Proteomes" id="UP000033918">
    <property type="component" value="Unassembled WGS sequence"/>
</dbReference>
<dbReference type="Pfam" id="PF02195">
    <property type="entry name" value="ParB_N"/>
    <property type="match status" value="1"/>
</dbReference>
<dbReference type="SUPFAM" id="SSF110849">
    <property type="entry name" value="ParB/Sulfiredoxin"/>
    <property type="match status" value="1"/>
</dbReference>
<dbReference type="GO" id="GO:0007059">
    <property type="term" value="P:chromosome segregation"/>
    <property type="evidence" value="ECO:0007669"/>
    <property type="project" value="UniProtKB-KW"/>
</dbReference>
<dbReference type="Gene3D" id="1.10.10.2830">
    <property type="match status" value="1"/>
</dbReference>
<dbReference type="AlphaFoldDB" id="A0A0G0UMP4"/>
<keyword evidence="2" id="KW-0159">Chromosome partition</keyword>
<name>A0A0G0UMP4_9BACT</name>
<accession>A0A0G0UMP4</accession>
<dbReference type="InterPro" id="IPR036086">
    <property type="entry name" value="ParB/Sulfiredoxin_sf"/>
</dbReference>
<dbReference type="GO" id="GO:0005694">
    <property type="term" value="C:chromosome"/>
    <property type="evidence" value="ECO:0007669"/>
    <property type="project" value="TreeGrafter"/>
</dbReference>
<dbReference type="PANTHER" id="PTHR33375:SF1">
    <property type="entry name" value="CHROMOSOME-PARTITIONING PROTEIN PARB-RELATED"/>
    <property type="match status" value="1"/>
</dbReference>
<dbReference type="NCBIfam" id="TIGR00180">
    <property type="entry name" value="parB_part"/>
    <property type="match status" value="1"/>
</dbReference>
<sequence length="313" mass="35259">MGKDFIEVKGSKLGIDKKGMVRVEIGSVIKLPVGFLRGNPRQPRKYFDEEGLKTMAKSYRRRGDVEYSVMVVIKNGKFAMIVDGERRWRAAKMAGIEKISCQICSPMDDKEILLVSTKANLCREDMSPIEEAISIKRLMDDYGWNQREVADEIGKTSFEISNLLKYLKLGSKIQEMVVQRKIGKGIAKLLSSFDLRGQKIMLQSIIEKTKDGRSIHPNEASRILRKEAADRGLVIKRARGKKHISHTDLTISHVMTTTQRFVGALEELALIVNDGSLAKSAKGKIHPLELIKELERAEKINSRVLEILDVVIA</sequence>
<evidence type="ECO:0000313" key="4">
    <source>
        <dbReference type="EMBL" id="KKR88781.1"/>
    </source>
</evidence>
<reference evidence="4 5" key="1">
    <citation type="journal article" date="2015" name="Nature">
        <title>rRNA introns, odd ribosomes, and small enigmatic genomes across a large radiation of phyla.</title>
        <authorList>
            <person name="Brown C.T."/>
            <person name="Hug L.A."/>
            <person name="Thomas B.C."/>
            <person name="Sharon I."/>
            <person name="Castelle C.J."/>
            <person name="Singh A."/>
            <person name="Wilkins M.J."/>
            <person name="Williams K.H."/>
            <person name="Banfield J.F."/>
        </authorList>
    </citation>
    <scope>NUCLEOTIDE SEQUENCE [LARGE SCALE GENOMIC DNA]</scope>
</reference>
<dbReference type="EMBL" id="LCAK01000003">
    <property type="protein sequence ID" value="KKR88781.1"/>
    <property type="molecule type" value="Genomic_DNA"/>
</dbReference>
<dbReference type="InterPro" id="IPR003115">
    <property type="entry name" value="ParB_N"/>
</dbReference>
<protein>
    <submittedName>
        <fullName evidence="4">Chromosome segregation DNA-binding protein</fullName>
    </submittedName>
</protein>
<dbReference type="Pfam" id="PF17762">
    <property type="entry name" value="HTH_ParB"/>
    <property type="match status" value="1"/>
</dbReference>
<dbReference type="PANTHER" id="PTHR33375">
    <property type="entry name" value="CHROMOSOME-PARTITIONING PROTEIN PARB-RELATED"/>
    <property type="match status" value="1"/>
</dbReference>
<dbReference type="Gene3D" id="3.90.1530.30">
    <property type="match status" value="1"/>
</dbReference>